<keyword evidence="2" id="KW-1185">Reference proteome</keyword>
<proteinExistence type="predicted"/>
<dbReference type="EMBL" id="KC821633">
    <property type="protein sequence ID" value="AGO49619.1"/>
    <property type="molecule type" value="Genomic_DNA"/>
</dbReference>
<gene>
    <name evidence="1" type="ORF">Phi13:2_gp009</name>
</gene>
<accession>S0A227</accession>
<protein>
    <submittedName>
        <fullName evidence="1">Uncharacterized protein</fullName>
    </submittedName>
</protein>
<dbReference type="Proteomes" id="UP000014736">
    <property type="component" value="Segment"/>
</dbReference>
<dbReference type="RefSeq" id="YP_008242034.1">
    <property type="nucleotide sequence ID" value="NC_021803.1"/>
</dbReference>
<dbReference type="KEGG" id="vg:16881439"/>
<dbReference type="InterPro" id="IPR027417">
    <property type="entry name" value="P-loop_NTPase"/>
</dbReference>
<sequence length="175" mass="20193">MDMSKINKSTSILILGDARHGKDELAKFITNKTGLKNDSSSRVALRVFLRSVLSLKYGLTYDNEEDAFNDRVNHREIWYNEICRYNSLDKLRLVRDVLSVANIYVGLRSALEVQEAKESKVFDHIIGVYNWRVKRESKESNTADLFRYSDFIITNNGTLSDLENKVTNIILKIIL</sequence>
<reference evidence="1 2" key="1">
    <citation type="journal article" date="2013" name="Proc. Natl. Acad. Sci. U.S.A.">
        <title>Twelve previously unknown phage genera are ubiquitous in global oceans.</title>
        <authorList>
            <person name="Holmfeldt K."/>
            <person name="Solonenko N."/>
            <person name="Shah M."/>
            <person name="Corrier K."/>
            <person name="Riemann L."/>
            <person name="Verberkmoes N.C."/>
            <person name="Sullivan M.B."/>
        </authorList>
    </citation>
    <scope>NUCLEOTIDE SEQUENCE [LARGE SCALE GENOMIC DNA]</scope>
    <source>
        <strain evidence="1">Phi13:2</strain>
    </source>
</reference>
<organism evidence="1 2">
    <name type="scientific">Cellulophaga phage phi13:2</name>
    <dbReference type="NCBI Taxonomy" id="1328030"/>
    <lineage>
        <taxon>Viruses</taxon>
        <taxon>Duplodnaviria</taxon>
        <taxon>Heunggongvirae</taxon>
        <taxon>Uroviricota</taxon>
        <taxon>Caudoviricetes</taxon>
        <taxon>Pachyviridae</taxon>
        <taxon>Baltivirus</taxon>
        <taxon>Baltivirus phi13duo</taxon>
    </lineage>
</organism>
<evidence type="ECO:0000313" key="1">
    <source>
        <dbReference type="EMBL" id="AGO49619.1"/>
    </source>
</evidence>
<dbReference type="Gene3D" id="3.40.50.300">
    <property type="entry name" value="P-loop containing nucleotide triphosphate hydrolases"/>
    <property type="match status" value="1"/>
</dbReference>
<dbReference type="OrthoDB" id="10204at10239"/>
<name>S0A227_9CAUD</name>
<dbReference type="GeneID" id="16881439"/>
<evidence type="ECO:0000313" key="2">
    <source>
        <dbReference type="Proteomes" id="UP000014736"/>
    </source>
</evidence>
<reference evidence="2" key="2">
    <citation type="submission" date="2013-03" db="EMBL/GenBank/DDBJ databases">
        <title>The Cellulophaga phages: a novel, diverse, and globally ubiquitous model system.</title>
        <authorList>
            <person name="Holmfeldt K."/>
            <person name="Solonenko N."/>
            <person name="Shah M."/>
            <person name="Corrier K."/>
            <person name="Riemann L."/>
            <person name="VerBerkmoes N.C."/>
            <person name="Sullivan M.B."/>
        </authorList>
    </citation>
    <scope>NUCLEOTIDE SEQUENCE [LARGE SCALE GENOMIC DNA]</scope>
</reference>